<evidence type="ECO:0000313" key="11">
    <source>
        <dbReference type="EMBL" id="MDT0414791.1"/>
    </source>
</evidence>
<dbReference type="RefSeq" id="WP_093853105.1">
    <property type="nucleotide sequence ID" value="NZ_JAVRER010000005.1"/>
</dbReference>
<comment type="cofactor">
    <cofactor evidence="1 9">
        <name>FAD</name>
        <dbReference type="ChEBI" id="CHEBI:57692"/>
    </cofactor>
</comment>
<feature type="binding site" evidence="9">
    <location>
        <position position="177"/>
    </location>
    <ligand>
        <name>FAD</name>
        <dbReference type="ChEBI" id="CHEBI:57692"/>
    </ligand>
</feature>
<dbReference type="PIRSF" id="PIRSF000189">
    <property type="entry name" value="D-aa_oxidase"/>
    <property type="match status" value="1"/>
</dbReference>
<dbReference type="Proteomes" id="UP001183607">
    <property type="component" value="Unassembled WGS sequence"/>
</dbReference>
<sequence length="327" mass="34330">MTSPSVGISAPVRVLGSGVIGLSTALELRAAGHEVEVWAQRPAARATSAVAGGLWWPYHIEPEERVGAWALETLAVYEEWAAEPERTGVRLVEGVHAETSFDTLGPWAGSVRGLRTATAAESPHSPGLFGRLPVVDMPHHLAWLEQRLRAAGCRLLPRTAPSLAEAADGARAVVNCTGLGARSLVPDEAVHPVRGQLVLVENPGVSTWFTSTAGGGDRSVYYIPQPYGLLLGGTAEEHDFRESPDPATAEAIVRDCAALRPEITGARVLAHRVGLRPARTGGVRLTAEHLADGTPVVHNYGHGGAGVTVAWGCAREAARLVAEVPGA</sequence>
<dbReference type="AlphaFoldDB" id="A0ABD5E1C7"/>
<feature type="domain" description="FAD dependent oxidoreductase" evidence="10">
    <location>
        <begin position="14"/>
        <end position="320"/>
    </location>
</feature>
<dbReference type="SUPFAM" id="SSF54373">
    <property type="entry name" value="FAD-linked reductases, C-terminal domain"/>
    <property type="match status" value="1"/>
</dbReference>
<proteinExistence type="inferred from homology"/>
<comment type="catalytic activity">
    <reaction evidence="8">
        <text>a D-alpha-amino acid + O2 + H2O = a 2-oxocarboxylate + H2O2 + NH4(+)</text>
        <dbReference type="Rhea" id="RHEA:21816"/>
        <dbReference type="ChEBI" id="CHEBI:15377"/>
        <dbReference type="ChEBI" id="CHEBI:15379"/>
        <dbReference type="ChEBI" id="CHEBI:16240"/>
        <dbReference type="ChEBI" id="CHEBI:28938"/>
        <dbReference type="ChEBI" id="CHEBI:35179"/>
        <dbReference type="ChEBI" id="CHEBI:59871"/>
        <dbReference type="EC" id="1.4.3.3"/>
    </reaction>
    <physiologicalReaction direction="left-to-right" evidence="8">
        <dbReference type="Rhea" id="RHEA:21817"/>
    </physiologicalReaction>
</comment>
<reference evidence="12" key="1">
    <citation type="submission" date="2023-07" db="EMBL/GenBank/DDBJ databases">
        <title>30 novel species of actinomycetes from the DSMZ collection.</title>
        <authorList>
            <person name="Nouioui I."/>
        </authorList>
    </citation>
    <scope>NUCLEOTIDE SEQUENCE [LARGE SCALE GENOMIC DNA]</scope>
    <source>
        <strain evidence="12">DSM 41982</strain>
    </source>
</reference>
<dbReference type="PANTHER" id="PTHR11530:SF11">
    <property type="entry name" value="D-ASPARTATE OXIDASE"/>
    <property type="match status" value="1"/>
</dbReference>
<comment type="similarity">
    <text evidence="2">Belongs to the DAMOX/DASOX family.</text>
</comment>
<name>A0ABD5E1C7_9ACTN</name>
<keyword evidence="4 9" id="KW-0274">FAD</keyword>
<dbReference type="GO" id="GO:0003884">
    <property type="term" value="F:D-amino-acid oxidase activity"/>
    <property type="evidence" value="ECO:0007669"/>
    <property type="project" value="UniProtKB-EC"/>
</dbReference>
<feature type="binding site" evidence="9">
    <location>
        <position position="304"/>
    </location>
    <ligand>
        <name>D-dopa</name>
        <dbReference type="ChEBI" id="CHEBI:149689"/>
    </ligand>
</feature>
<feature type="binding site" evidence="9">
    <location>
        <begin position="303"/>
        <end position="308"/>
    </location>
    <ligand>
        <name>FAD</name>
        <dbReference type="ChEBI" id="CHEBI:57692"/>
    </ligand>
</feature>
<dbReference type="PANTHER" id="PTHR11530">
    <property type="entry name" value="D-AMINO ACID OXIDASE"/>
    <property type="match status" value="1"/>
</dbReference>
<keyword evidence="3" id="KW-0285">Flavoprotein</keyword>
<dbReference type="InterPro" id="IPR006181">
    <property type="entry name" value="D-amino_acid_oxidase_CS"/>
</dbReference>
<dbReference type="InterPro" id="IPR023209">
    <property type="entry name" value="DAO"/>
</dbReference>
<dbReference type="EC" id="1.4.3.3" evidence="6"/>
<dbReference type="InterPro" id="IPR006076">
    <property type="entry name" value="FAD-dep_OxRdtase"/>
</dbReference>
<feature type="binding site" evidence="9">
    <location>
        <position position="276"/>
    </location>
    <ligand>
        <name>D-dopa</name>
        <dbReference type="ChEBI" id="CHEBI:149689"/>
    </ligand>
</feature>
<protein>
    <recommendedName>
        <fullName evidence="7">D-amino-acid oxidase</fullName>
        <ecNumber evidence="6">1.4.3.3</ecNumber>
    </recommendedName>
</protein>
<evidence type="ECO:0000256" key="8">
    <source>
        <dbReference type="ARBA" id="ARBA00049547"/>
    </source>
</evidence>
<evidence type="ECO:0000256" key="2">
    <source>
        <dbReference type="ARBA" id="ARBA00006730"/>
    </source>
</evidence>
<gene>
    <name evidence="11" type="ORF">RM574_04750</name>
</gene>
<comment type="caution">
    <text evidence="11">The sequence shown here is derived from an EMBL/GenBank/DDBJ whole genome shotgun (WGS) entry which is preliminary data.</text>
</comment>
<dbReference type="EMBL" id="JAVRER010000005">
    <property type="protein sequence ID" value="MDT0414791.1"/>
    <property type="molecule type" value="Genomic_DNA"/>
</dbReference>
<dbReference type="Pfam" id="PF01266">
    <property type="entry name" value="DAO"/>
    <property type="match status" value="1"/>
</dbReference>
<evidence type="ECO:0000256" key="7">
    <source>
        <dbReference type="ARBA" id="ARBA00039751"/>
    </source>
</evidence>
<keyword evidence="5 11" id="KW-0560">Oxidoreductase</keyword>
<dbReference type="Gene3D" id="3.30.9.10">
    <property type="entry name" value="D-Amino Acid Oxidase, subunit A, domain 2"/>
    <property type="match status" value="1"/>
</dbReference>
<feature type="binding site" evidence="9">
    <location>
        <position position="221"/>
    </location>
    <ligand>
        <name>D-dopa</name>
        <dbReference type="ChEBI" id="CHEBI:149689"/>
    </ligand>
</feature>
<evidence type="ECO:0000313" key="12">
    <source>
        <dbReference type="Proteomes" id="UP001183607"/>
    </source>
</evidence>
<dbReference type="PROSITE" id="PS00677">
    <property type="entry name" value="DAO"/>
    <property type="match status" value="1"/>
</dbReference>
<dbReference type="SUPFAM" id="SSF51971">
    <property type="entry name" value="Nucleotide-binding domain"/>
    <property type="match status" value="1"/>
</dbReference>
<evidence type="ECO:0000256" key="3">
    <source>
        <dbReference type="ARBA" id="ARBA00022630"/>
    </source>
</evidence>
<feature type="binding site" evidence="9">
    <location>
        <begin position="47"/>
        <end position="48"/>
    </location>
    <ligand>
        <name>FAD</name>
        <dbReference type="ChEBI" id="CHEBI:57692"/>
    </ligand>
</feature>
<dbReference type="Gene3D" id="3.40.50.720">
    <property type="entry name" value="NAD(P)-binding Rossmann-like Domain"/>
    <property type="match status" value="1"/>
</dbReference>
<accession>A0ABD5E1C7</accession>
<evidence type="ECO:0000256" key="6">
    <source>
        <dbReference type="ARBA" id="ARBA00039101"/>
    </source>
</evidence>
<evidence type="ECO:0000256" key="5">
    <source>
        <dbReference type="ARBA" id="ARBA00023002"/>
    </source>
</evidence>
<evidence type="ECO:0000256" key="9">
    <source>
        <dbReference type="PIRSR" id="PIRSR000189-1"/>
    </source>
</evidence>
<evidence type="ECO:0000256" key="1">
    <source>
        <dbReference type="ARBA" id="ARBA00001974"/>
    </source>
</evidence>
<evidence type="ECO:0000256" key="4">
    <source>
        <dbReference type="ARBA" id="ARBA00022827"/>
    </source>
</evidence>
<evidence type="ECO:0000259" key="10">
    <source>
        <dbReference type="Pfam" id="PF01266"/>
    </source>
</evidence>
<organism evidence="11 12">
    <name type="scientific">Streptomyces evansiae</name>
    <dbReference type="NCBI Taxonomy" id="3075535"/>
    <lineage>
        <taxon>Bacteria</taxon>
        <taxon>Bacillati</taxon>
        <taxon>Actinomycetota</taxon>
        <taxon>Actinomycetes</taxon>
        <taxon>Kitasatosporales</taxon>
        <taxon>Streptomycetaceae</taxon>
        <taxon>Streptomyces</taxon>
    </lineage>
</organism>